<dbReference type="PANTHER" id="PTHR46317:SF1">
    <property type="entry name" value="HYDROLASE, TATD FAMILY"/>
    <property type="match status" value="1"/>
</dbReference>
<evidence type="ECO:0000313" key="6">
    <source>
        <dbReference type="EnsemblMetazoa" id="CLYHEMP011489.1"/>
    </source>
</evidence>
<evidence type="ECO:0000256" key="3">
    <source>
        <dbReference type="ARBA" id="ARBA00022801"/>
    </source>
</evidence>
<evidence type="ECO:0000256" key="4">
    <source>
        <dbReference type="ARBA" id="ARBA00093287"/>
    </source>
</evidence>
<keyword evidence="7" id="KW-1185">Reference proteome</keyword>
<dbReference type="InterPro" id="IPR001130">
    <property type="entry name" value="TatD-like"/>
</dbReference>
<comment type="function">
    <text evidence="4">Exhibits 3'-exonuclease activities and apurinic/apyrimidinic (AP) endonuclease (in vitro). Show preferential AP endonuclease activity on double-stranded DNA substrates and 3'- exonuclease activity on single-stranded DNA.</text>
</comment>
<accession>A0A7M5VG18</accession>
<dbReference type="PROSITE" id="PS01091">
    <property type="entry name" value="TATD_3"/>
    <property type="match status" value="1"/>
</dbReference>
<protein>
    <submittedName>
        <fullName evidence="6">Uncharacterized protein</fullName>
    </submittedName>
</protein>
<dbReference type="InterPro" id="IPR032466">
    <property type="entry name" value="Metal_Hydrolase"/>
</dbReference>
<keyword evidence="2 5" id="KW-0479">Metal-binding</keyword>
<evidence type="ECO:0000313" key="7">
    <source>
        <dbReference type="Proteomes" id="UP000594262"/>
    </source>
</evidence>
<name>A0A7M5VG18_9CNID</name>
<dbReference type="AlphaFoldDB" id="A0A7M5VG18"/>
<dbReference type="Gene3D" id="3.20.20.140">
    <property type="entry name" value="Metal-dependent hydrolases"/>
    <property type="match status" value="1"/>
</dbReference>
<dbReference type="CDD" id="cd01310">
    <property type="entry name" value="TatD_DNAse"/>
    <property type="match status" value="1"/>
</dbReference>
<evidence type="ECO:0000256" key="5">
    <source>
        <dbReference type="PIRSR" id="PIRSR005902-1"/>
    </source>
</evidence>
<comment type="similarity">
    <text evidence="1">Belongs to the metallo-dependent hydrolases superfamily. TatD-type hydrolase family.</text>
</comment>
<dbReference type="Pfam" id="PF01026">
    <property type="entry name" value="TatD_DNase"/>
    <property type="match status" value="1"/>
</dbReference>
<dbReference type="Proteomes" id="UP000594262">
    <property type="component" value="Unplaced"/>
</dbReference>
<dbReference type="GeneID" id="136805306"/>
<keyword evidence="3" id="KW-0378">Hydrolase</keyword>
<dbReference type="PIRSF" id="PIRSF005902">
    <property type="entry name" value="DNase_TatD"/>
    <property type="match status" value="1"/>
</dbReference>
<proteinExistence type="inferred from homology"/>
<feature type="binding site" evidence="5">
    <location>
        <position position="165"/>
    </location>
    <ligand>
        <name>a divalent metal cation</name>
        <dbReference type="ChEBI" id="CHEBI:60240"/>
        <label>2</label>
    </ligand>
</feature>
<sequence length="286" mass="32312">MNIFSKLITQHRLLGRYHETIFGCLTKRNMIDCHCHISAQEFDQDRDQLIQYAQKAGVEGIIAVCEFSSDVQPVLDLAQKYKDFIHPCIGIHPVQWGNKTATLKELEEVHPLIEEYKSRLVGIGEVGLDFTPRYITCKEDKEEQRNVFRKQIGIAKQFNIPVNVHSRSAGRPVIDILMEEGADKVVLHAFDGNVKVAMRGVEAGYYFSVPPSIIRSEQKQKLVSKIPLSNLLLETDAPALGPEKMVRNVPSNILISCQEIARIKGFSCDEVIEETTKNAKHLFGLK</sequence>
<feature type="binding site" evidence="5">
    <location>
        <position position="125"/>
    </location>
    <ligand>
        <name>a divalent metal cation</name>
        <dbReference type="ChEBI" id="CHEBI:60240"/>
        <label>1</label>
    </ligand>
</feature>
<dbReference type="GO" id="GO:0016788">
    <property type="term" value="F:hydrolase activity, acting on ester bonds"/>
    <property type="evidence" value="ECO:0007669"/>
    <property type="project" value="InterPro"/>
</dbReference>
<feature type="binding site" evidence="5">
    <location>
        <position position="36"/>
    </location>
    <ligand>
        <name>a divalent metal cation</name>
        <dbReference type="ChEBI" id="CHEBI:60240"/>
        <label>1</label>
    </ligand>
</feature>
<evidence type="ECO:0000256" key="2">
    <source>
        <dbReference type="ARBA" id="ARBA00022723"/>
    </source>
</evidence>
<feature type="binding site" evidence="5">
    <location>
        <position position="236"/>
    </location>
    <ligand>
        <name>a divalent metal cation</name>
        <dbReference type="ChEBI" id="CHEBI:60240"/>
        <label>1</label>
    </ligand>
</feature>
<dbReference type="OrthoDB" id="413993at2759"/>
<dbReference type="EnsemblMetazoa" id="CLYHEMT011489.1">
    <property type="protein sequence ID" value="CLYHEMP011489.1"/>
    <property type="gene ID" value="CLYHEMG011489"/>
</dbReference>
<dbReference type="SUPFAM" id="SSF51556">
    <property type="entry name" value="Metallo-dependent hydrolases"/>
    <property type="match status" value="1"/>
</dbReference>
<dbReference type="RefSeq" id="XP_066917992.1">
    <property type="nucleotide sequence ID" value="XM_067061891.1"/>
</dbReference>
<feature type="binding site" evidence="5">
    <location>
        <position position="188"/>
    </location>
    <ligand>
        <name>a divalent metal cation</name>
        <dbReference type="ChEBI" id="CHEBI:60240"/>
        <label>2</label>
    </ligand>
</feature>
<dbReference type="PANTHER" id="PTHR46317">
    <property type="entry name" value="HYDROLASE OF PHP SUPERFAMILY-RELATED PROTEIN"/>
    <property type="match status" value="1"/>
</dbReference>
<dbReference type="GO" id="GO:0046872">
    <property type="term" value="F:metal ion binding"/>
    <property type="evidence" value="ECO:0007669"/>
    <property type="project" value="UniProtKB-KW"/>
</dbReference>
<evidence type="ECO:0000256" key="1">
    <source>
        <dbReference type="ARBA" id="ARBA00009275"/>
    </source>
</evidence>
<reference evidence="6" key="1">
    <citation type="submission" date="2021-01" db="UniProtKB">
        <authorList>
            <consortium name="EnsemblMetazoa"/>
        </authorList>
    </citation>
    <scope>IDENTIFICATION</scope>
</reference>
<feature type="binding site" evidence="5">
    <location>
        <position position="34"/>
    </location>
    <ligand>
        <name>a divalent metal cation</name>
        <dbReference type="ChEBI" id="CHEBI:60240"/>
        <label>1</label>
    </ligand>
</feature>
<dbReference type="InterPro" id="IPR018228">
    <property type="entry name" value="DNase_TatD-rel_CS"/>
</dbReference>
<organism evidence="6 7">
    <name type="scientific">Clytia hemisphaerica</name>
    <dbReference type="NCBI Taxonomy" id="252671"/>
    <lineage>
        <taxon>Eukaryota</taxon>
        <taxon>Metazoa</taxon>
        <taxon>Cnidaria</taxon>
        <taxon>Hydrozoa</taxon>
        <taxon>Hydroidolina</taxon>
        <taxon>Leptothecata</taxon>
        <taxon>Obeliida</taxon>
        <taxon>Clytiidae</taxon>
        <taxon>Clytia</taxon>
    </lineage>
</organism>